<gene>
    <name evidence="1" type="ORF">PSON_ATCC_30995.1.T0510117</name>
</gene>
<protein>
    <submittedName>
        <fullName evidence="1">Uncharacterized protein</fullName>
    </submittedName>
</protein>
<proteinExistence type="predicted"/>
<evidence type="ECO:0000313" key="2">
    <source>
        <dbReference type="Proteomes" id="UP000692954"/>
    </source>
</evidence>
<dbReference type="Proteomes" id="UP000692954">
    <property type="component" value="Unassembled WGS sequence"/>
</dbReference>
<organism evidence="1 2">
    <name type="scientific">Paramecium sonneborni</name>
    <dbReference type="NCBI Taxonomy" id="65129"/>
    <lineage>
        <taxon>Eukaryota</taxon>
        <taxon>Sar</taxon>
        <taxon>Alveolata</taxon>
        <taxon>Ciliophora</taxon>
        <taxon>Intramacronucleata</taxon>
        <taxon>Oligohymenophorea</taxon>
        <taxon>Peniculida</taxon>
        <taxon>Parameciidae</taxon>
        <taxon>Paramecium</taxon>
    </lineage>
</organism>
<evidence type="ECO:0000313" key="1">
    <source>
        <dbReference type="EMBL" id="CAD8087310.1"/>
    </source>
</evidence>
<dbReference type="AlphaFoldDB" id="A0A8S1N4G3"/>
<dbReference type="OrthoDB" id="310704at2759"/>
<name>A0A8S1N4G3_9CILI</name>
<reference evidence="1" key="1">
    <citation type="submission" date="2021-01" db="EMBL/GenBank/DDBJ databases">
        <authorList>
            <consortium name="Genoscope - CEA"/>
            <person name="William W."/>
        </authorList>
    </citation>
    <scope>NUCLEOTIDE SEQUENCE</scope>
</reference>
<sequence>MNLFEINHQMDQGKTLNQLFYKRVSVQDNENNYKLFGFNKYYKKRWKSLLKNFAMPCEQIYYFDHQELNQSCDCSECGGKVKKKILICKKEIRDNKFSAIKQRYPASPNQTFKQGSKFNWIIICLYQYNINQFLCDKLQKQIVQRSARESLIPVIQLIQAQNLMKKISRTNKIEQDLKSKLNQQTEILFNKVQKQMIERNQIMVGKDIEINFEKNKETVKTLERDLMKKKSIKQSPNVAQFRIKTDISSYYFANQQKKSIFNIPNINQLENKKKDSLSILESKTPRVFIRSEKFNIKQPLTQRLLCTYLKKSNSNSKQLNNKKF</sequence>
<keyword evidence="2" id="KW-1185">Reference proteome</keyword>
<dbReference type="EMBL" id="CAJJDN010000051">
    <property type="protein sequence ID" value="CAD8087310.1"/>
    <property type="molecule type" value="Genomic_DNA"/>
</dbReference>
<accession>A0A8S1N4G3</accession>
<comment type="caution">
    <text evidence="1">The sequence shown here is derived from an EMBL/GenBank/DDBJ whole genome shotgun (WGS) entry which is preliminary data.</text>
</comment>